<dbReference type="EMBL" id="JACOOI010000016">
    <property type="protein sequence ID" value="MBC5644252.1"/>
    <property type="molecule type" value="Genomic_DNA"/>
</dbReference>
<protein>
    <submittedName>
        <fullName evidence="7">GNAT family N-acetyltransferase</fullName>
    </submittedName>
</protein>
<dbReference type="Proteomes" id="UP000644010">
    <property type="component" value="Unassembled WGS sequence"/>
</dbReference>
<evidence type="ECO:0000256" key="1">
    <source>
        <dbReference type="ARBA" id="ARBA00022491"/>
    </source>
</evidence>
<comment type="caution">
    <text evidence="7">The sequence shown here is derived from an EMBL/GenBank/DDBJ whole genome shotgun (WGS) entry which is preliminary data.</text>
</comment>
<dbReference type="Gene3D" id="3.40.630.30">
    <property type="match status" value="1"/>
</dbReference>
<organism evidence="7 8">
    <name type="scientific">Parabacteroides segnis</name>
    <dbReference type="NCBI Taxonomy" id="2763058"/>
    <lineage>
        <taxon>Bacteria</taxon>
        <taxon>Pseudomonadati</taxon>
        <taxon>Bacteroidota</taxon>
        <taxon>Bacteroidia</taxon>
        <taxon>Bacteroidales</taxon>
        <taxon>Tannerellaceae</taxon>
        <taxon>Parabacteroides</taxon>
    </lineage>
</organism>
<keyword evidence="3" id="KW-0808">Transferase</keyword>
<evidence type="ECO:0000256" key="5">
    <source>
        <dbReference type="ARBA" id="ARBA00049880"/>
    </source>
</evidence>
<keyword evidence="1" id="KW-0678">Repressor</keyword>
<dbReference type="InterPro" id="IPR000182">
    <property type="entry name" value="GNAT_dom"/>
</dbReference>
<keyword evidence="8" id="KW-1185">Reference proteome</keyword>
<dbReference type="RefSeq" id="WP_186960154.1">
    <property type="nucleotide sequence ID" value="NZ_JACOOI010000016.1"/>
</dbReference>
<gene>
    <name evidence="7" type="ORF">H8S77_15325</name>
</gene>
<proteinExistence type="predicted"/>
<dbReference type="PANTHER" id="PTHR36449">
    <property type="entry name" value="ACETYLTRANSFERASE-RELATED"/>
    <property type="match status" value="1"/>
</dbReference>
<name>A0ABR7E3D1_9BACT</name>
<feature type="domain" description="N-acetyltransferase" evidence="6">
    <location>
        <begin position="98"/>
        <end position="161"/>
    </location>
</feature>
<reference evidence="7 8" key="1">
    <citation type="submission" date="2020-08" db="EMBL/GenBank/DDBJ databases">
        <title>Genome public.</title>
        <authorList>
            <person name="Liu C."/>
            <person name="Sun Q."/>
        </authorList>
    </citation>
    <scope>NUCLEOTIDE SEQUENCE [LARGE SCALE GENOMIC DNA]</scope>
    <source>
        <strain evidence="7 8">BX2</strain>
    </source>
</reference>
<sequence>MDINYSVHQLCSTDDLSDFSCGDDKLDKFFHEEVCLCMKYKYVTAYCVKDQNELIIALFTLAHDAVVLSTEEEKEDFISDSSTIINEEYIDTFEKQSAFPAINIGHLAVRQDLQSGGIGTFIINFVTNTFIEYKISGCQFITVDSLNNPRTNKFYDKNGFIYQTNSDMYKPTRRMYLPLRIYEDL</sequence>
<evidence type="ECO:0000313" key="7">
    <source>
        <dbReference type="EMBL" id="MBC5644252.1"/>
    </source>
</evidence>
<evidence type="ECO:0000313" key="8">
    <source>
        <dbReference type="Proteomes" id="UP000644010"/>
    </source>
</evidence>
<keyword evidence="4" id="KW-0012">Acyltransferase</keyword>
<evidence type="ECO:0000256" key="2">
    <source>
        <dbReference type="ARBA" id="ARBA00022649"/>
    </source>
</evidence>
<keyword evidence="2" id="KW-1277">Toxin-antitoxin system</keyword>
<evidence type="ECO:0000256" key="3">
    <source>
        <dbReference type="ARBA" id="ARBA00022679"/>
    </source>
</evidence>
<dbReference type="PANTHER" id="PTHR36449:SF1">
    <property type="entry name" value="ACETYLTRANSFERASE"/>
    <property type="match status" value="1"/>
</dbReference>
<evidence type="ECO:0000259" key="6">
    <source>
        <dbReference type="Pfam" id="PF13508"/>
    </source>
</evidence>
<evidence type="ECO:0000256" key="4">
    <source>
        <dbReference type="ARBA" id="ARBA00023315"/>
    </source>
</evidence>
<comment type="catalytic activity">
    <reaction evidence="5">
        <text>glycyl-tRNA(Gly) + acetyl-CoA = N-acetylglycyl-tRNA(Gly) + CoA + H(+)</text>
        <dbReference type="Rhea" id="RHEA:81867"/>
        <dbReference type="Rhea" id="RHEA-COMP:9683"/>
        <dbReference type="Rhea" id="RHEA-COMP:19766"/>
        <dbReference type="ChEBI" id="CHEBI:15378"/>
        <dbReference type="ChEBI" id="CHEBI:57287"/>
        <dbReference type="ChEBI" id="CHEBI:57288"/>
        <dbReference type="ChEBI" id="CHEBI:78522"/>
        <dbReference type="ChEBI" id="CHEBI:232036"/>
    </reaction>
</comment>
<accession>A0ABR7E3D1</accession>
<dbReference type="Pfam" id="PF13508">
    <property type="entry name" value="Acetyltransf_7"/>
    <property type="match status" value="1"/>
</dbReference>
<dbReference type="SUPFAM" id="SSF55729">
    <property type="entry name" value="Acyl-CoA N-acyltransferases (Nat)"/>
    <property type="match status" value="1"/>
</dbReference>
<dbReference type="InterPro" id="IPR016181">
    <property type="entry name" value="Acyl_CoA_acyltransferase"/>
</dbReference>